<dbReference type="NCBIfam" id="TIGR02607">
    <property type="entry name" value="antidote_HigA"/>
    <property type="match status" value="1"/>
</dbReference>
<evidence type="ECO:0000313" key="5">
    <source>
        <dbReference type="Proteomes" id="UP000001870"/>
    </source>
</evidence>
<dbReference type="PANTHER" id="PTHR36924:SF1">
    <property type="entry name" value="ANTITOXIN HIGA-1"/>
    <property type="match status" value="1"/>
</dbReference>
<dbReference type="HOGENOM" id="CLU_055824_0_0_6"/>
<dbReference type="InterPro" id="IPR010982">
    <property type="entry name" value="Lambda_DNA-bd_dom_sf"/>
</dbReference>
<feature type="domain" description="HTH cro/C1-type" evidence="3">
    <location>
        <begin position="20"/>
        <end position="74"/>
    </location>
</feature>
<dbReference type="Proteomes" id="UP000001870">
    <property type="component" value="Chromosome"/>
</dbReference>
<dbReference type="PROSITE" id="PS50943">
    <property type="entry name" value="HTH_CROC1"/>
    <property type="match status" value="1"/>
</dbReference>
<comment type="similarity">
    <text evidence="1">Belongs to the short-chain fatty acyl-CoA assimilation regulator (ScfR) family.</text>
</comment>
<dbReference type="GO" id="GO:0003677">
    <property type="term" value="F:DNA binding"/>
    <property type="evidence" value="ECO:0007669"/>
    <property type="project" value="UniProtKB-KW"/>
</dbReference>
<dbReference type="PANTHER" id="PTHR36924">
    <property type="entry name" value="ANTITOXIN HIGA-1"/>
    <property type="match status" value="1"/>
</dbReference>
<evidence type="ECO:0000259" key="3">
    <source>
        <dbReference type="PROSITE" id="PS50943"/>
    </source>
</evidence>
<evidence type="ECO:0000313" key="4">
    <source>
        <dbReference type="EMBL" id="AEA99495.1"/>
    </source>
</evidence>
<keyword evidence="2" id="KW-0238">DNA-binding</keyword>
<name>F2G4I5_ALTMD</name>
<dbReference type="SUPFAM" id="SSF47413">
    <property type="entry name" value="lambda repressor-like DNA-binding domains"/>
    <property type="match status" value="1"/>
</dbReference>
<dbReference type="InterPro" id="IPR001387">
    <property type="entry name" value="Cro/C1-type_HTH"/>
</dbReference>
<dbReference type="RefSeq" id="WP_012519782.1">
    <property type="nucleotide sequence ID" value="NC_011138.3"/>
</dbReference>
<evidence type="ECO:0000256" key="2">
    <source>
        <dbReference type="ARBA" id="ARBA00023125"/>
    </source>
</evidence>
<dbReference type="SMART" id="SM00530">
    <property type="entry name" value="HTH_XRE"/>
    <property type="match status" value="1"/>
</dbReference>
<organism evidence="4 5">
    <name type="scientific">Alteromonas mediterranea (strain DSM 17117 / CIP 110805 / LMG 28347 / Deep ecotype)</name>
    <dbReference type="NCBI Taxonomy" id="1774373"/>
    <lineage>
        <taxon>Bacteria</taxon>
        <taxon>Pseudomonadati</taxon>
        <taxon>Pseudomonadota</taxon>
        <taxon>Gammaproteobacteria</taxon>
        <taxon>Alteromonadales</taxon>
        <taxon>Alteromonadaceae</taxon>
        <taxon>Alteromonas/Salinimonas group</taxon>
        <taxon>Alteromonas</taxon>
    </lineage>
</organism>
<dbReference type="EMBL" id="CP001103">
    <property type="protein sequence ID" value="AEA99495.1"/>
    <property type="molecule type" value="Genomic_DNA"/>
</dbReference>
<keyword evidence="5" id="KW-1185">Reference proteome</keyword>
<protein>
    <submittedName>
        <fullName evidence="4">Pirin</fullName>
    </submittedName>
</protein>
<dbReference type="AlphaFoldDB" id="F2G4I5"/>
<gene>
    <name evidence="4" type="ordered locus">MADE_1016855</name>
</gene>
<sequence>MTNQHSEFNPDYSYHPGIFLEEELEVKGMTQAELAKRSGITAKTINSIIKGSASISSETAVILECVLGKSASYWLGLDSQYQIHKAKGENDELLSKEISFLDELDLKCLIKERWIEQFTDRLEQLKELYRFFGVASKKQIPQVWSQLEVSYRTSEKFQQSHLHILAWLRRGELLAHQIKCSPFDAKKFKDALLNCRKLTVEEFSDMRIKLQEICAEAGVAVVCVPEIKKVSTSGAARWLDKNKAMIQLSLRGKRDDKFWFNFYHEAGHILLHGRKEQFIDNNGKANPLSEDSYHTEENRFKEKEADEFAANYLIPRKDFSLFVSNSDFSESSICQFAKTQGIAPGIVVGQLQSRGYLDWSQLNNLKKKYDF</sequence>
<dbReference type="Gene3D" id="1.10.10.2910">
    <property type="match status" value="1"/>
</dbReference>
<accession>F2G4I5</accession>
<evidence type="ECO:0000256" key="1">
    <source>
        <dbReference type="ARBA" id="ARBA00007227"/>
    </source>
</evidence>
<reference evidence="4 5" key="2">
    <citation type="journal article" date="2015" name="Antonie Van Leeuwenhoek">
        <title>Ecophysiological diversity of a novel member of the genus Alteromonas, and description of Alteromonas mediterranea sp. nov.</title>
        <authorList>
            <person name="Ivanova E.P."/>
            <person name="Lopez-Perez M."/>
            <person name="Zabalos M."/>
            <person name="Nguyen S.H."/>
            <person name="Webb H.K."/>
            <person name="Ryan J."/>
            <person name="Lagutin K."/>
            <person name="Vyssotski M."/>
            <person name="Crawford R.J."/>
            <person name="Rodriguez-Valera F."/>
        </authorList>
    </citation>
    <scope>NUCLEOTIDE SEQUENCE [LARGE SCALE GENOMIC DNA]</scope>
    <source>
        <strain evidence="5">DSM 17117 / CIP 110805 / LMG 28347 / Deep ecotype</strain>
    </source>
</reference>
<reference evidence="4 5" key="1">
    <citation type="journal article" date="2008" name="ISME J.">
        <title>Comparative genomics of two ecotypes of the marine planktonic copiotroph Alteromonas macleodii suggests alternative lifestyles associated with different kinds of particulate organic matter.</title>
        <authorList>
            <person name="Ivars-Martinez E."/>
            <person name="Martin-Cuadrado A.B."/>
            <person name="D'Auria G."/>
            <person name="Mira A."/>
            <person name="Ferriera S."/>
            <person name="Johnson J."/>
            <person name="Friedman R."/>
            <person name="Rodriguez-Valera F."/>
        </authorList>
    </citation>
    <scope>NUCLEOTIDE SEQUENCE [LARGE SCALE GENOMIC DNA]</scope>
    <source>
        <strain evidence="5">DSM 17117 / CIP 110805 / LMG 28347 / Deep ecotype</strain>
    </source>
</reference>
<dbReference type="KEGG" id="amc:MADE_1016855"/>
<dbReference type="Gene3D" id="1.10.260.40">
    <property type="entry name" value="lambda repressor-like DNA-binding domains"/>
    <property type="match status" value="1"/>
</dbReference>
<dbReference type="Pfam" id="PF06114">
    <property type="entry name" value="Peptidase_M78"/>
    <property type="match status" value="1"/>
</dbReference>
<proteinExistence type="inferred from homology"/>
<dbReference type="CDD" id="cd00093">
    <property type="entry name" value="HTH_XRE"/>
    <property type="match status" value="1"/>
</dbReference>
<dbReference type="InterPro" id="IPR010359">
    <property type="entry name" value="IrrE_HExxH"/>
</dbReference>
<dbReference type="InterPro" id="IPR013430">
    <property type="entry name" value="Toxin_antidote_HigA"/>
</dbReference>
<dbReference type="Pfam" id="PF01381">
    <property type="entry name" value="HTH_3"/>
    <property type="match status" value="1"/>
</dbReference>